<keyword evidence="2" id="KW-1185">Reference proteome</keyword>
<dbReference type="EMBL" id="JAOQJU010000004">
    <property type="protein sequence ID" value="MCU6686157.1"/>
    <property type="molecule type" value="Genomic_DNA"/>
</dbReference>
<comment type="caution">
    <text evidence="1">The sequence shown here is derived from an EMBL/GenBank/DDBJ whole genome shotgun (WGS) entry which is preliminary data.</text>
</comment>
<name>A0ABT2RL65_9FIRM</name>
<dbReference type="Proteomes" id="UP001652431">
    <property type="component" value="Unassembled WGS sequence"/>
</dbReference>
<proteinExistence type="predicted"/>
<protein>
    <submittedName>
        <fullName evidence="1">DUF6147 family protein</fullName>
    </submittedName>
</protein>
<accession>A0ABT2RL65</accession>
<evidence type="ECO:0000313" key="2">
    <source>
        <dbReference type="Proteomes" id="UP001652431"/>
    </source>
</evidence>
<dbReference type="RefSeq" id="WP_158369187.1">
    <property type="nucleotide sequence ID" value="NZ_JAOQJU010000004.1"/>
</dbReference>
<gene>
    <name evidence="1" type="ORF">OCV99_06235</name>
</gene>
<evidence type="ECO:0000313" key="1">
    <source>
        <dbReference type="EMBL" id="MCU6686157.1"/>
    </source>
</evidence>
<organism evidence="1 2">
    <name type="scientific">Dorea acetigenes</name>
    <dbReference type="NCBI Taxonomy" id="2981787"/>
    <lineage>
        <taxon>Bacteria</taxon>
        <taxon>Bacillati</taxon>
        <taxon>Bacillota</taxon>
        <taxon>Clostridia</taxon>
        <taxon>Lachnospirales</taxon>
        <taxon>Lachnospiraceae</taxon>
        <taxon>Dorea</taxon>
    </lineage>
</organism>
<sequence length="160" mass="17196">MRKKLVSVISAVVLTMSLVVGMGTLSYAGSGQPLADGSYLTHDEESIGHATLMTRGVDLQAGYSKVARLGPGKLYAGGTTIANHNVESIQVSVLVERCKKEGAPWECVDGWHKENEDTSTVNSSKVMTVEGGYYYRVRCTHSAGNDMSSSYTNGIFIEEP</sequence>
<reference evidence="1 2" key="1">
    <citation type="journal article" date="2021" name="ISME Commun">
        <title>Automated analysis of genomic sequences facilitates high-throughput and comprehensive description of bacteria.</title>
        <authorList>
            <person name="Hitch T.C.A."/>
        </authorList>
    </citation>
    <scope>NUCLEOTIDE SEQUENCE [LARGE SCALE GENOMIC DNA]</scope>
    <source>
        <strain evidence="1 2">Sanger_03</strain>
    </source>
</reference>